<name>A0A6F8PVE2_9GAMM</name>
<reference evidence="5" key="1">
    <citation type="submission" date="2019-11" db="EMBL/GenBank/DDBJ databases">
        <title>Isolation and characterization of two novel species in the genus Thiomicrorhabdus.</title>
        <authorList>
            <person name="Mochizuki J."/>
            <person name="Kojima H."/>
            <person name="Fukui M."/>
        </authorList>
    </citation>
    <scope>NUCLEOTIDE SEQUENCE [LARGE SCALE GENOMIC DNA]</scope>
    <source>
        <strain evidence="5">aks77</strain>
    </source>
</reference>
<comment type="cofactor">
    <cofactor evidence="1">
        <name>pyridoxal 5'-phosphate</name>
        <dbReference type="ChEBI" id="CHEBI:597326"/>
    </cofactor>
</comment>
<accession>A0A6F8PVE2</accession>
<dbReference type="CDD" id="cd00609">
    <property type="entry name" value="AAT_like"/>
    <property type="match status" value="1"/>
</dbReference>
<gene>
    <name evidence="4" type="primary">cobD</name>
    <name evidence="4" type="ORF">THMIRHAS_14740</name>
</gene>
<dbReference type="Gene3D" id="3.90.1150.10">
    <property type="entry name" value="Aspartate Aminotransferase, domain 1"/>
    <property type="match status" value="1"/>
</dbReference>
<protein>
    <submittedName>
        <fullName evidence="4">Threonine-phosphate decarboxylase</fullName>
    </submittedName>
</protein>
<proteinExistence type="predicted"/>
<keyword evidence="2" id="KW-0663">Pyridoxal phosphate</keyword>
<dbReference type="GO" id="GO:0030170">
    <property type="term" value="F:pyridoxal phosphate binding"/>
    <property type="evidence" value="ECO:0007669"/>
    <property type="project" value="InterPro"/>
</dbReference>
<evidence type="ECO:0000259" key="3">
    <source>
        <dbReference type="Pfam" id="PF00155"/>
    </source>
</evidence>
<dbReference type="Gene3D" id="3.40.640.10">
    <property type="entry name" value="Type I PLP-dependent aspartate aminotransferase-like (Major domain)"/>
    <property type="match status" value="1"/>
</dbReference>
<dbReference type="PANTHER" id="PTHR42885">
    <property type="entry name" value="HISTIDINOL-PHOSPHATE AMINOTRANSFERASE-RELATED"/>
    <property type="match status" value="1"/>
</dbReference>
<keyword evidence="5" id="KW-1185">Reference proteome</keyword>
<dbReference type="InterPro" id="IPR015424">
    <property type="entry name" value="PyrdxlP-dep_Trfase"/>
</dbReference>
<dbReference type="KEGG" id="tse:THMIRHAS_14740"/>
<dbReference type="PANTHER" id="PTHR42885:SF1">
    <property type="entry name" value="THREONINE-PHOSPHATE DECARBOXYLASE"/>
    <property type="match status" value="1"/>
</dbReference>
<evidence type="ECO:0000256" key="2">
    <source>
        <dbReference type="ARBA" id="ARBA00022898"/>
    </source>
</evidence>
<feature type="domain" description="Aminotransferase class I/classII large" evidence="3">
    <location>
        <begin position="89"/>
        <end position="360"/>
    </location>
</feature>
<evidence type="ECO:0000313" key="5">
    <source>
        <dbReference type="Proteomes" id="UP000501726"/>
    </source>
</evidence>
<dbReference type="InterPro" id="IPR004839">
    <property type="entry name" value="Aminotransferase_I/II_large"/>
</dbReference>
<organism evidence="4 5">
    <name type="scientific">Thiosulfatimonas sediminis</name>
    <dbReference type="NCBI Taxonomy" id="2675054"/>
    <lineage>
        <taxon>Bacteria</taxon>
        <taxon>Pseudomonadati</taxon>
        <taxon>Pseudomonadota</taxon>
        <taxon>Gammaproteobacteria</taxon>
        <taxon>Thiotrichales</taxon>
        <taxon>Piscirickettsiaceae</taxon>
        <taxon>Thiosulfatimonas</taxon>
    </lineage>
</organism>
<sequence>MNMQHANADEHADLPIEHGGQSFAFAQSHELCISQVHDFSASINPLQPQIDWQQLSHDAQQQIPHYPEEFNARSHSTLLPFLAKTFDLPQAHITLCNGISQAIWQLFATLPISEIFLFSPIYAEYQNAAQQNAAGYTKIHSTPKEWLKNKPTMAKYSVVVLVNPSTPQGSFLTVEELQPLLKFCAQQESWLLIDESFLPFITLDKAHSLRQFVDAYPQLIVLQSLSKFYACPGVRIGALFSRAKQVKNLPDIWTISTLDRLYLQQALQDDEHPSKTHLWLKNSKQDFYNSLSQLHCVHHMEESHVNFILLAFDRPVADVQRHLDAYHILIRPASSFGFASNYARLAIRLPEENQQLLDALQALPVHDIK</sequence>
<dbReference type="EMBL" id="AP021889">
    <property type="protein sequence ID" value="BBP46101.1"/>
    <property type="molecule type" value="Genomic_DNA"/>
</dbReference>
<dbReference type="Pfam" id="PF00155">
    <property type="entry name" value="Aminotran_1_2"/>
    <property type="match status" value="1"/>
</dbReference>
<dbReference type="InterPro" id="IPR015421">
    <property type="entry name" value="PyrdxlP-dep_Trfase_major"/>
</dbReference>
<evidence type="ECO:0000313" key="4">
    <source>
        <dbReference type="EMBL" id="BBP46101.1"/>
    </source>
</evidence>
<dbReference type="SUPFAM" id="SSF53383">
    <property type="entry name" value="PLP-dependent transferases"/>
    <property type="match status" value="1"/>
</dbReference>
<dbReference type="Proteomes" id="UP000501726">
    <property type="component" value="Chromosome"/>
</dbReference>
<dbReference type="AlphaFoldDB" id="A0A6F8PVE2"/>
<dbReference type="InterPro" id="IPR015422">
    <property type="entry name" value="PyrdxlP-dep_Trfase_small"/>
</dbReference>
<evidence type="ECO:0000256" key="1">
    <source>
        <dbReference type="ARBA" id="ARBA00001933"/>
    </source>
</evidence>